<dbReference type="AlphaFoldDB" id="A0AAW2UYM9"/>
<keyword evidence="2" id="KW-0677">Repeat</keyword>
<dbReference type="CDD" id="cd10017">
    <property type="entry name" value="B3_DNA"/>
    <property type="match status" value="2"/>
</dbReference>
<reference evidence="8" key="1">
    <citation type="submission" date="2020-06" db="EMBL/GenBank/DDBJ databases">
        <authorList>
            <person name="Li T."/>
            <person name="Hu X."/>
            <person name="Zhang T."/>
            <person name="Song X."/>
            <person name="Zhang H."/>
            <person name="Dai N."/>
            <person name="Sheng W."/>
            <person name="Hou X."/>
            <person name="Wei L."/>
        </authorList>
    </citation>
    <scope>NUCLEOTIDE SEQUENCE</scope>
    <source>
        <strain evidence="8">KEN1</strain>
        <tissue evidence="8">Leaf</tissue>
    </source>
</reference>
<dbReference type="PANTHER" id="PTHR31674:SF62">
    <property type="entry name" value="B3 DOMAIN-CONTAINING PROTEIN REM14-RELATED"/>
    <property type="match status" value="1"/>
</dbReference>
<keyword evidence="3" id="KW-0805">Transcription regulation</keyword>
<feature type="domain" description="TF-B3" evidence="7">
    <location>
        <begin position="147"/>
        <end position="244"/>
    </location>
</feature>
<reference evidence="8" key="2">
    <citation type="journal article" date="2024" name="Plant">
        <title>Genomic evolution and insights into agronomic trait innovations of Sesamum species.</title>
        <authorList>
            <person name="Miao H."/>
            <person name="Wang L."/>
            <person name="Qu L."/>
            <person name="Liu H."/>
            <person name="Sun Y."/>
            <person name="Le M."/>
            <person name="Wang Q."/>
            <person name="Wei S."/>
            <person name="Zheng Y."/>
            <person name="Lin W."/>
            <person name="Duan Y."/>
            <person name="Cao H."/>
            <person name="Xiong S."/>
            <person name="Wang X."/>
            <person name="Wei L."/>
            <person name="Li C."/>
            <person name="Ma Q."/>
            <person name="Ju M."/>
            <person name="Zhao R."/>
            <person name="Li G."/>
            <person name="Mu C."/>
            <person name="Tian Q."/>
            <person name="Mei H."/>
            <person name="Zhang T."/>
            <person name="Gao T."/>
            <person name="Zhang H."/>
        </authorList>
    </citation>
    <scope>NUCLEOTIDE SEQUENCE</scope>
    <source>
        <strain evidence="8">KEN1</strain>
    </source>
</reference>
<accession>A0AAW2UYM9</accession>
<dbReference type="PANTHER" id="PTHR31674">
    <property type="entry name" value="B3 DOMAIN-CONTAINING PROTEIN REM-LIKE 3-RELATED"/>
    <property type="match status" value="1"/>
</dbReference>
<dbReference type="Gene3D" id="2.40.330.10">
    <property type="entry name" value="DNA-binding pseudobarrel domain"/>
    <property type="match status" value="2"/>
</dbReference>
<feature type="domain" description="TF-B3" evidence="7">
    <location>
        <begin position="9"/>
        <end position="104"/>
    </location>
</feature>
<evidence type="ECO:0000256" key="4">
    <source>
        <dbReference type="ARBA" id="ARBA00023125"/>
    </source>
</evidence>
<dbReference type="EMBL" id="JACGWN010000011">
    <property type="protein sequence ID" value="KAL0422000.1"/>
    <property type="molecule type" value="Genomic_DNA"/>
</dbReference>
<dbReference type="InterPro" id="IPR003340">
    <property type="entry name" value="B3_DNA-bd"/>
</dbReference>
<dbReference type="InterPro" id="IPR015300">
    <property type="entry name" value="DNA-bd_pseudobarrel_sf"/>
</dbReference>
<dbReference type="InterPro" id="IPR039218">
    <property type="entry name" value="REM_fam"/>
</dbReference>
<proteinExistence type="predicted"/>
<keyword evidence="5" id="KW-0804">Transcription</keyword>
<dbReference type="PROSITE" id="PS50863">
    <property type="entry name" value="B3"/>
    <property type="match status" value="2"/>
</dbReference>
<protein>
    <submittedName>
        <fullName evidence="8">B3 domain-containing protein REM9</fullName>
    </submittedName>
</protein>
<dbReference type="GO" id="GO:0003677">
    <property type="term" value="F:DNA binding"/>
    <property type="evidence" value="ECO:0007669"/>
    <property type="project" value="UniProtKB-KW"/>
</dbReference>
<evidence type="ECO:0000259" key="7">
    <source>
        <dbReference type="PROSITE" id="PS50863"/>
    </source>
</evidence>
<evidence type="ECO:0000256" key="6">
    <source>
        <dbReference type="ARBA" id="ARBA00023242"/>
    </source>
</evidence>
<organism evidence="8">
    <name type="scientific">Sesamum latifolium</name>
    <dbReference type="NCBI Taxonomy" id="2727402"/>
    <lineage>
        <taxon>Eukaryota</taxon>
        <taxon>Viridiplantae</taxon>
        <taxon>Streptophyta</taxon>
        <taxon>Embryophyta</taxon>
        <taxon>Tracheophyta</taxon>
        <taxon>Spermatophyta</taxon>
        <taxon>Magnoliopsida</taxon>
        <taxon>eudicotyledons</taxon>
        <taxon>Gunneridae</taxon>
        <taxon>Pentapetalae</taxon>
        <taxon>asterids</taxon>
        <taxon>lamiids</taxon>
        <taxon>Lamiales</taxon>
        <taxon>Pedaliaceae</taxon>
        <taxon>Sesamum</taxon>
    </lineage>
</organism>
<keyword evidence="4" id="KW-0238">DNA-binding</keyword>
<evidence type="ECO:0000313" key="8">
    <source>
        <dbReference type="EMBL" id="KAL0422000.1"/>
    </source>
</evidence>
<dbReference type="GO" id="GO:0005634">
    <property type="term" value="C:nucleus"/>
    <property type="evidence" value="ECO:0007669"/>
    <property type="project" value="UniProtKB-SubCell"/>
</dbReference>
<dbReference type="SUPFAM" id="SSF101936">
    <property type="entry name" value="DNA-binding pseudobarrel domain"/>
    <property type="match status" value="2"/>
</dbReference>
<dbReference type="SMART" id="SM01019">
    <property type="entry name" value="B3"/>
    <property type="match status" value="2"/>
</dbReference>
<dbReference type="Pfam" id="PF02362">
    <property type="entry name" value="B3"/>
    <property type="match status" value="2"/>
</dbReference>
<sequence>MDAKLAISRQHFFKVMMPGFLQKLNLPPAFCKKLKGEDSDRDRAVVRSCKGTWKMNVCRNPQGLMSFKDGWPEFVDAHELSVGDFVVFEHIADLHFNAFVFDLNGCEKEFVVEFQHEEAAEAVRPNCRKTNTKRKPADKEAVQNPYFILTMKPHHAHKFTRIAIPASFRRSNNLKAFSSLILTDPRNREWAIKLSVDRSGGQFRTRMKGGGWHRFYASNKLKEGDVCVFELNRQRLPTVLMDVKIIRVLDID</sequence>
<evidence type="ECO:0000256" key="2">
    <source>
        <dbReference type="ARBA" id="ARBA00022737"/>
    </source>
</evidence>
<comment type="subcellular location">
    <subcellularLocation>
        <location evidence="1">Nucleus</location>
    </subcellularLocation>
</comment>
<evidence type="ECO:0000256" key="1">
    <source>
        <dbReference type="ARBA" id="ARBA00004123"/>
    </source>
</evidence>
<comment type="caution">
    <text evidence="8">The sequence shown here is derived from an EMBL/GenBank/DDBJ whole genome shotgun (WGS) entry which is preliminary data.</text>
</comment>
<gene>
    <name evidence="8" type="ORF">Slati_3222900</name>
</gene>
<evidence type="ECO:0000256" key="3">
    <source>
        <dbReference type="ARBA" id="ARBA00023015"/>
    </source>
</evidence>
<name>A0AAW2UYM9_9LAMI</name>
<evidence type="ECO:0000256" key="5">
    <source>
        <dbReference type="ARBA" id="ARBA00023163"/>
    </source>
</evidence>
<keyword evidence="6" id="KW-0539">Nucleus</keyword>